<dbReference type="Proteomes" id="UP000177979">
    <property type="component" value="Unassembled WGS sequence"/>
</dbReference>
<accession>A0A1F5EV99</accession>
<dbReference type="AlphaFoldDB" id="A0A1F5EV99"/>
<evidence type="ECO:0000256" key="2">
    <source>
        <dbReference type="SAM" id="SignalP"/>
    </source>
</evidence>
<gene>
    <name evidence="3" type="ORF">A2703_03405</name>
</gene>
<reference evidence="3 4" key="1">
    <citation type="journal article" date="2016" name="Nat. Commun.">
        <title>Thousands of microbial genomes shed light on interconnected biogeochemical processes in an aquifer system.</title>
        <authorList>
            <person name="Anantharaman K."/>
            <person name="Brown C.T."/>
            <person name="Hug L.A."/>
            <person name="Sharon I."/>
            <person name="Castelle C.J."/>
            <person name="Probst A.J."/>
            <person name="Thomas B.C."/>
            <person name="Singh A."/>
            <person name="Wilkins M.J."/>
            <person name="Karaoz U."/>
            <person name="Brodie E.L."/>
            <person name="Williams K.H."/>
            <person name="Hubbard S.S."/>
            <person name="Banfield J.F."/>
        </authorList>
    </citation>
    <scope>NUCLEOTIDE SEQUENCE [LARGE SCALE GENOMIC DNA]</scope>
</reference>
<dbReference type="STRING" id="1817722.A2703_03405"/>
<evidence type="ECO:0000313" key="4">
    <source>
        <dbReference type="Proteomes" id="UP000177979"/>
    </source>
</evidence>
<feature type="chain" id="PRO_5009518372" description="Lipoprotein" evidence="2">
    <location>
        <begin position="24"/>
        <end position="327"/>
    </location>
</feature>
<organism evidence="3 4">
    <name type="scientific">Candidatus Collierbacteria bacterium RIFCSPHIGHO2_01_FULL_50_25</name>
    <dbReference type="NCBI Taxonomy" id="1817722"/>
    <lineage>
        <taxon>Bacteria</taxon>
        <taxon>Candidatus Collieribacteriota</taxon>
    </lineage>
</organism>
<feature type="region of interest" description="Disordered" evidence="1">
    <location>
        <begin position="305"/>
        <end position="327"/>
    </location>
</feature>
<dbReference type="PROSITE" id="PS51257">
    <property type="entry name" value="PROKAR_LIPOPROTEIN"/>
    <property type="match status" value="1"/>
</dbReference>
<comment type="caution">
    <text evidence="3">The sequence shown here is derived from an EMBL/GenBank/DDBJ whole genome shotgun (WGS) entry which is preliminary data.</text>
</comment>
<sequence>MKHKFGKLFAVVTAAAVFLTACGGGNNPVSKFASVSYQQVLVYKAYYAETYPVEAKYSASFDAWWAYVDNGLGQLKDMKFLSDNCYSNVLVVLENGTIGIYDNVATADGAGNGVLNPNSLISALVTNQLYPANADECSKMLQATLAEVVKIRQNTYEKQVAFIEIRRTLKVQYDGTVDTAVQRRFLDLYGVEFIAYMNDLLGKNGVDPFPADFIGFPTSGVEVHTKSRTWCGYYQDIANGVAQPGTPGMSREMYGAAWIGPENGGECMLTRQAAWEFTGRTFQHAATSNAVACGEAAPGLSETVDENCNTVQNDPNAPTQPVATPKP</sequence>
<proteinExistence type="predicted"/>
<keyword evidence="2" id="KW-0732">Signal</keyword>
<feature type="signal peptide" evidence="2">
    <location>
        <begin position="1"/>
        <end position="23"/>
    </location>
</feature>
<evidence type="ECO:0000313" key="3">
    <source>
        <dbReference type="EMBL" id="OGD71318.1"/>
    </source>
</evidence>
<feature type="compositionally biased region" description="Polar residues" evidence="1">
    <location>
        <begin position="306"/>
        <end position="327"/>
    </location>
</feature>
<protein>
    <recommendedName>
        <fullName evidence="5">Lipoprotein</fullName>
    </recommendedName>
</protein>
<evidence type="ECO:0000256" key="1">
    <source>
        <dbReference type="SAM" id="MobiDB-lite"/>
    </source>
</evidence>
<dbReference type="EMBL" id="MFAG01000036">
    <property type="protein sequence ID" value="OGD71318.1"/>
    <property type="molecule type" value="Genomic_DNA"/>
</dbReference>
<name>A0A1F5EV99_9BACT</name>
<evidence type="ECO:0008006" key="5">
    <source>
        <dbReference type="Google" id="ProtNLM"/>
    </source>
</evidence>